<dbReference type="WBParaSite" id="ECPE_0001482201-mRNA-1">
    <property type="protein sequence ID" value="ECPE_0001482201-mRNA-1"/>
    <property type="gene ID" value="ECPE_0001482201"/>
</dbReference>
<keyword evidence="1" id="KW-0812">Transmembrane</keyword>
<keyword evidence="1" id="KW-0472">Membrane</keyword>
<gene>
    <name evidence="2" type="ORF">ECPE_LOCUS14780</name>
</gene>
<organism evidence="4">
    <name type="scientific">Echinostoma caproni</name>
    <dbReference type="NCBI Taxonomy" id="27848"/>
    <lineage>
        <taxon>Eukaryota</taxon>
        <taxon>Metazoa</taxon>
        <taxon>Spiralia</taxon>
        <taxon>Lophotrochozoa</taxon>
        <taxon>Platyhelminthes</taxon>
        <taxon>Trematoda</taxon>
        <taxon>Digenea</taxon>
        <taxon>Plagiorchiida</taxon>
        <taxon>Echinostomata</taxon>
        <taxon>Echinostomatoidea</taxon>
        <taxon>Echinostomatidae</taxon>
        <taxon>Echinostoma</taxon>
    </lineage>
</organism>
<evidence type="ECO:0000256" key="1">
    <source>
        <dbReference type="SAM" id="Phobius"/>
    </source>
</evidence>
<reference evidence="4" key="1">
    <citation type="submission" date="2016-06" db="UniProtKB">
        <authorList>
            <consortium name="WormBaseParasite"/>
        </authorList>
    </citation>
    <scope>IDENTIFICATION</scope>
</reference>
<dbReference type="OrthoDB" id="6241377at2759"/>
<dbReference type="AlphaFoldDB" id="A0A183B6E7"/>
<evidence type="ECO:0000313" key="3">
    <source>
        <dbReference type="Proteomes" id="UP000272942"/>
    </source>
</evidence>
<protein>
    <submittedName>
        <fullName evidence="4">Ig-like domain-containing protein</fullName>
    </submittedName>
</protein>
<dbReference type="EMBL" id="UZAN01058516">
    <property type="protein sequence ID" value="VDP92052.1"/>
    <property type="molecule type" value="Genomic_DNA"/>
</dbReference>
<name>A0A183B6E7_9TREM</name>
<dbReference type="Proteomes" id="UP000272942">
    <property type="component" value="Unassembled WGS sequence"/>
</dbReference>
<evidence type="ECO:0000313" key="4">
    <source>
        <dbReference type="WBParaSite" id="ECPE_0001482201-mRNA-1"/>
    </source>
</evidence>
<sequence>AVPISFVPERAVFWQHENLTCISHATDQRFQPYLVIVDHPDNFRPQLNYSVLQFHDLPPGQYEYVNSAGLTAMRCLENGYPKSEITVTWTVPDTVWCCEQHGNELVISPQAIYGQYAVKCQAILQHPLMTLNLSLETRFGAIGPVFVAERKFAPYQMQRTVTKVLLQLLWAAAYLILTIAMSQLVVLREEPEILDESVSDL</sequence>
<proteinExistence type="predicted"/>
<feature type="transmembrane region" description="Helical" evidence="1">
    <location>
        <begin position="164"/>
        <end position="186"/>
    </location>
</feature>
<keyword evidence="1" id="KW-1133">Transmembrane helix</keyword>
<reference evidence="2 3" key="2">
    <citation type="submission" date="2018-11" db="EMBL/GenBank/DDBJ databases">
        <authorList>
            <consortium name="Pathogen Informatics"/>
        </authorList>
    </citation>
    <scope>NUCLEOTIDE SEQUENCE [LARGE SCALE GENOMIC DNA]</scope>
    <source>
        <strain evidence="2 3">Egypt</strain>
    </source>
</reference>
<evidence type="ECO:0000313" key="2">
    <source>
        <dbReference type="EMBL" id="VDP92052.1"/>
    </source>
</evidence>
<keyword evidence="3" id="KW-1185">Reference proteome</keyword>
<accession>A0A183B6E7</accession>